<dbReference type="NCBIfam" id="NF043066">
    <property type="entry name" value="ETEC_3214_dom"/>
    <property type="match status" value="1"/>
</dbReference>
<organism evidence="2 3">
    <name type="scientific">Pseudoalteromonas shioyasakiensis</name>
    <dbReference type="NCBI Taxonomy" id="1190813"/>
    <lineage>
        <taxon>Bacteria</taxon>
        <taxon>Pseudomonadati</taxon>
        <taxon>Pseudomonadota</taxon>
        <taxon>Gammaproteobacteria</taxon>
        <taxon>Alteromonadales</taxon>
        <taxon>Pseudoalteromonadaceae</taxon>
        <taxon>Pseudoalteromonas</taxon>
    </lineage>
</organism>
<keyword evidence="1" id="KW-0812">Transmembrane</keyword>
<feature type="transmembrane region" description="Helical" evidence="1">
    <location>
        <begin position="17"/>
        <end position="35"/>
    </location>
</feature>
<protein>
    <submittedName>
        <fullName evidence="2">Uncharacterized protein</fullName>
    </submittedName>
</protein>
<accession>A0ABT6U5W7</accession>
<evidence type="ECO:0000256" key="1">
    <source>
        <dbReference type="SAM" id="Phobius"/>
    </source>
</evidence>
<dbReference type="RefSeq" id="WP_175083652.1">
    <property type="nucleotide sequence ID" value="NZ_JAKUMG010000029.1"/>
</dbReference>
<keyword evidence="1" id="KW-0472">Membrane</keyword>
<gene>
    <name evidence="2" type="ORF">MKZ47_21170</name>
</gene>
<dbReference type="EMBL" id="JAKUMG010000029">
    <property type="protein sequence ID" value="MDI4671574.1"/>
    <property type="molecule type" value="Genomic_DNA"/>
</dbReference>
<comment type="caution">
    <text evidence="2">The sequence shown here is derived from an EMBL/GenBank/DDBJ whole genome shotgun (WGS) entry which is preliminary data.</text>
</comment>
<evidence type="ECO:0000313" key="2">
    <source>
        <dbReference type="EMBL" id="MDI4671574.1"/>
    </source>
</evidence>
<sequence>MTENNNQENQRSMWKKIQSSILMIAAILISIGQWGDTKDVLLSAYTASIKNFTHKIQYKQIDKVNIGNGLAYTKSFFGEPNAIKRSQTNPDVEFYYYIKDKFIFTIITSDKRVNGYSVLSRITDFSPEVPFSAPLGKSTILDEASGEFEYSFDTGNLIYYLESQNLGKDKMFLSLSKGFIEYAAIPSSINSPDNYLASVKIALNEIDSLLIYSDTNKDLAKEINSLRGKIKPNYYAVSELNHKIVAESLLTRFEYQTFTKS</sequence>
<dbReference type="Proteomes" id="UP001156974">
    <property type="component" value="Unassembled WGS sequence"/>
</dbReference>
<keyword evidence="3" id="KW-1185">Reference proteome</keyword>
<evidence type="ECO:0000313" key="3">
    <source>
        <dbReference type="Proteomes" id="UP001156974"/>
    </source>
</evidence>
<reference evidence="2 3" key="1">
    <citation type="submission" date="2022-02" db="EMBL/GenBank/DDBJ databases">
        <title>Genome analysis of Beneficial Microorganisms for Coral consortium from Pocillopora damicornis.</title>
        <authorList>
            <person name="Rosado P.M."/>
            <person name="Cardoso P.M."/>
            <person name="Rosado J.G."/>
            <person name="Schultz J."/>
            <person name="Rocha U."/>
            <person name="Costa T.K."/>
            <person name="Peixoto R.S."/>
        </authorList>
    </citation>
    <scope>NUCLEOTIDE SEQUENCE [LARGE SCALE GENOMIC DNA]</scope>
    <source>
        <strain evidence="2 3">BMC5</strain>
    </source>
</reference>
<proteinExistence type="predicted"/>
<dbReference type="InterPro" id="IPR050010">
    <property type="entry name" value="ETEC_3214_dom"/>
</dbReference>
<name>A0ABT6U5W7_9GAMM</name>
<keyword evidence="1" id="KW-1133">Transmembrane helix</keyword>